<dbReference type="EMBL" id="PVNL01000117">
    <property type="protein sequence ID" value="PRQ01169.1"/>
    <property type="molecule type" value="Genomic_DNA"/>
</dbReference>
<evidence type="ECO:0000256" key="2">
    <source>
        <dbReference type="ARBA" id="ARBA00009023"/>
    </source>
</evidence>
<dbReference type="InterPro" id="IPR038404">
    <property type="entry name" value="TRAP_DctP_sf"/>
</dbReference>
<protein>
    <submittedName>
        <fullName evidence="5">2,3-diketo-L-gulonate-binding periplasmic protein YiaO</fullName>
    </submittedName>
</protein>
<proteinExistence type="inferred from homology"/>
<dbReference type="Proteomes" id="UP000238823">
    <property type="component" value="Unassembled WGS sequence"/>
</dbReference>
<dbReference type="GO" id="GO:0055085">
    <property type="term" value="P:transmembrane transport"/>
    <property type="evidence" value="ECO:0007669"/>
    <property type="project" value="InterPro"/>
</dbReference>
<dbReference type="InterPro" id="IPR004682">
    <property type="entry name" value="TRAP_DctP"/>
</dbReference>
<dbReference type="Pfam" id="PF03480">
    <property type="entry name" value="DctP"/>
    <property type="match status" value="1"/>
</dbReference>
<dbReference type="PANTHER" id="PTHR33376:SF4">
    <property type="entry name" value="SIALIC ACID-BINDING PERIPLASMIC PROTEIN SIAP"/>
    <property type="match status" value="1"/>
</dbReference>
<dbReference type="InterPro" id="IPR006311">
    <property type="entry name" value="TAT_signal"/>
</dbReference>
<dbReference type="OrthoDB" id="8690069at2"/>
<keyword evidence="3" id="KW-0813">Transport</keyword>
<evidence type="ECO:0000256" key="3">
    <source>
        <dbReference type="ARBA" id="ARBA00022448"/>
    </source>
</evidence>
<evidence type="ECO:0000256" key="4">
    <source>
        <dbReference type="ARBA" id="ARBA00022729"/>
    </source>
</evidence>
<sequence length="341" mass="37011">MTDSKKPLDTTRRNFIAGSAAAVSTFFIGRPKARAGDAEITLKFATVAPSGTPWSKHTSRLKKRVKEGTDGRVKVKVYLGGGLGDEDSTVSRCRKGGIAGWAGTTAAMASIIPELAALELPYLFPNVTAADDILDNKVTGEVQKMLEKAGFKLLFFSENGHRSIGTNFGFVKSTADLKGKKMRSQSHDVHLNTWRALGASPQPIAVTEAMTALQTGVVDGFDNTPLFTFAASWFQAITHFTLTRHSYQPAMAVMNLDVWNRLPADVQTLIAGDLKAESEYGRKTVRAIGKQLIDNFAPAGVQVHESSRAELDAFAKATKPTHKKFTDKYGSSFYKAIAKHL</sequence>
<dbReference type="PROSITE" id="PS51318">
    <property type="entry name" value="TAT"/>
    <property type="match status" value="1"/>
</dbReference>
<evidence type="ECO:0000313" key="6">
    <source>
        <dbReference type="Proteomes" id="UP000238823"/>
    </source>
</evidence>
<gene>
    <name evidence="5" type="primary">yiaO</name>
    <name evidence="5" type="ORF">ENSA7_57740</name>
</gene>
<dbReference type="PIRSF" id="PIRSF006470">
    <property type="entry name" value="DctB"/>
    <property type="match status" value="1"/>
</dbReference>
<evidence type="ECO:0000313" key="5">
    <source>
        <dbReference type="EMBL" id="PRQ01169.1"/>
    </source>
</evidence>
<evidence type="ECO:0000256" key="1">
    <source>
        <dbReference type="ARBA" id="ARBA00004196"/>
    </source>
</evidence>
<dbReference type="AlphaFoldDB" id="A0A2S9Y7U0"/>
<comment type="caution">
    <text evidence="5">The sequence shown here is derived from an EMBL/GenBank/DDBJ whole genome shotgun (WGS) entry which is preliminary data.</text>
</comment>
<keyword evidence="4" id="KW-0732">Signal</keyword>
<dbReference type="NCBIfam" id="NF037995">
    <property type="entry name" value="TRAP_S1"/>
    <property type="match status" value="1"/>
</dbReference>
<reference evidence="5 6" key="1">
    <citation type="submission" date="2018-03" db="EMBL/GenBank/DDBJ databases">
        <title>Draft Genome Sequences of the Obligatory Marine Myxobacteria Enhygromyxa salina SWB007.</title>
        <authorList>
            <person name="Poehlein A."/>
            <person name="Moghaddam J.A."/>
            <person name="Harms H."/>
            <person name="Alanjari M."/>
            <person name="Koenig G.M."/>
            <person name="Daniel R."/>
            <person name="Schaeberle T.F."/>
        </authorList>
    </citation>
    <scope>NUCLEOTIDE SEQUENCE [LARGE SCALE GENOMIC DNA]</scope>
    <source>
        <strain evidence="5 6">SWB007</strain>
    </source>
</reference>
<accession>A0A2S9Y7U0</accession>
<dbReference type="InterPro" id="IPR018389">
    <property type="entry name" value="DctP_fam"/>
</dbReference>
<dbReference type="Gene3D" id="3.40.190.170">
    <property type="entry name" value="Bacterial extracellular solute-binding protein, family 7"/>
    <property type="match status" value="1"/>
</dbReference>
<name>A0A2S9Y7U0_9BACT</name>
<dbReference type="GO" id="GO:0030288">
    <property type="term" value="C:outer membrane-bounded periplasmic space"/>
    <property type="evidence" value="ECO:0007669"/>
    <property type="project" value="InterPro"/>
</dbReference>
<dbReference type="RefSeq" id="WP_106092640.1">
    <property type="nucleotide sequence ID" value="NZ_PVNL01000117.1"/>
</dbReference>
<comment type="subcellular location">
    <subcellularLocation>
        <location evidence="1">Cell envelope</location>
    </subcellularLocation>
</comment>
<dbReference type="CDD" id="cd13603">
    <property type="entry name" value="PBP2_TRAP_Siap_TeaA_like"/>
    <property type="match status" value="1"/>
</dbReference>
<organism evidence="5 6">
    <name type="scientific">Enhygromyxa salina</name>
    <dbReference type="NCBI Taxonomy" id="215803"/>
    <lineage>
        <taxon>Bacteria</taxon>
        <taxon>Pseudomonadati</taxon>
        <taxon>Myxococcota</taxon>
        <taxon>Polyangia</taxon>
        <taxon>Nannocystales</taxon>
        <taxon>Nannocystaceae</taxon>
        <taxon>Enhygromyxa</taxon>
    </lineage>
</organism>
<comment type="similarity">
    <text evidence="2">Belongs to the bacterial solute-binding protein 7 family.</text>
</comment>
<dbReference type="PANTHER" id="PTHR33376">
    <property type="match status" value="1"/>
</dbReference>